<dbReference type="Proteomes" id="UP000501830">
    <property type="component" value="Chromosome"/>
</dbReference>
<name>A0A6G7WHJ9_9LACT</name>
<dbReference type="PANTHER" id="PTHR43840:SF50">
    <property type="entry name" value="MANGANESE EFFLUX SYSTEM PROTEIN MNES"/>
    <property type="match status" value="1"/>
</dbReference>
<keyword evidence="4 7" id="KW-0812">Transmembrane</keyword>
<dbReference type="InterPro" id="IPR036837">
    <property type="entry name" value="Cation_efflux_CTD_sf"/>
</dbReference>
<comment type="subcellular location">
    <subcellularLocation>
        <location evidence="1">Membrane</location>
        <topology evidence="1">Multi-pass membrane protein</topology>
    </subcellularLocation>
</comment>
<evidence type="ECO:0000259" key="9">
    <source>
        <dbReference type="Pfam" id="PF16916"/>
    </source>
</evidence>
<evidence type="ECO:0000259" key="8">
    <source>
        <dbReference type="Pfam" id="PF01545"/>
    </source>
</evidence>
<feature type="transmembrane region" description="Helical" evidence="7">
    <location>
        <begin position="128"/>
        <end position="149"/>
    </location>
</feature>
<dbReference type="PANTHER" id="PTHR43840">
    <property type="entry name" value="MITOCHONDRIAL METAL TRANSPORTER 1-RELATED"/>
    <property type="match status" value="1"/>
</dbReference>
<dbReference type="GO" id="GO:0016020">
    <property type="term" value="C:membrane"/>
    <property type="evidence" value="ECO:0007669"/>
    <property type="project" value="UniProtKB-SubCell"/>
</dbReference>
<keyword evidence="6 7" id="KW-0472">Membrane</keyword>
<organism evidence="10 11">
    <name type="scientific">Jeotgalibaca porci</name>
    <dbReference type="NCBI Taxonomy" id="1868793"/>
    <lineage>
        <taxon>Bacteria</taxon>
        <taxon>Bacillati</taxon>
        <taxon>Bacillota</taxon>
        <taxon>Bacilli</taxon>
        <taxon>Lactobacillales</taxon>
        <taxon>Carnobacteriaceae</taxon>
        <taxon>Jeotgalibaca</taxon>
    </lineage>
</organism>
<feature type="transmembrane region" description="Helical" evidence="7">
    <location>
        <begin position="25"/>
        <end position="47"/>
    </location>
</feature>
<evidence type="ECO:0000256" key="1">
    <source>
        <dbReference type="ARBA" id="ARBA00004141"/>
    </source>
</evidence>
<evidence type="ECO:0000256" key="3">
    <source>
        <dbReference type="ARBA" id="ARBA00022448"/>
    </source>
</evidence>
<dbReference type="InterPro" id="IPR027470">
    <property type="entry name" value="Cation_efflux_CTD"/>
</dbReference>
<dbReference type="EMBL" id="CP049889">
    <property type="protein sequence ID" value="QIK51732.1"/>
    <property type="molecule type" value="Genomic_DNA"/>
</dbReference>
<accession>A0A6G7WHJ9</accession>
<proteinExistence type="inferred from homology"/>
<dbReference type="FunFam" id="1.20.1510.10:FF:000006">
    <property type="entry name" value="Divalent cation efflux transporter"/>
    <property type="match status" value="1"/>
</dbReference>
<feature type="domain" description="Cation efflux protein transmembrane" evidence="8">
    <location>
        <begin position="28"/>
        <end position="220"/>
    </location>
</feature>
<protein>
    <submittedName>
        <fullName evidence="10">Cation transporter</fullName>
    </submittedName>
</protein>
<evidence type="ECO:0000313" key="11">
    <source>
        <dbReference type="Proteomes" id="UP000501830"/>
    </source>
</evidence>
<evidence type="ECO:0000256" key="7">
    <source>
        <dbReference type="SAM" id="Phobius"/>
    </source>
</evidence>
<evidence type="ECO:0000256" key="6">
    <source>
        <dbReference type="ARBA" id="ARBA00023136"/>
    </source>
</evidence>
<evidence type="ECO:0000256" key="2">
    <source>
        <dbReference type="ARBA" id="ARBA00008114"/>
    </source>
</evidence>
<dbReference type="GO" id="GO:0008324">
    <property type="term" value="F:monoatomic cation transmembrane transporter activity"/>
    <property type="evidence" value="ECO:0007669"/>
    <property type="project" value="InterPro"/>
</dbReference>
<dbReference type="AlphaFoldDB" id="A0A6G7WHJ9"/>
<dbReference type="InterPro" id="IPR050291">
    <property type="entry name" value="CDF_Transporter"/>
</dbReference>
<dbReference type="Pfam" id="PF16916">
    <property type="entry name" value="ZT_dimer"/>
    <property type="match status" value="1"/>
</dbReference>
<evidence type="ECO:0000256" key="5">
    <source>
        <dbReference type="ARBA" id="ARBA00022989"/>
    </source>
</evidence>
<dbReference type="InterPro" id="IPR002524">
    <property type="entry name" value="Cation_efflux"/>
</dbReference>
<dbReference type="RefSeq" id="WP_166062793.1">
    <property type="nucleotide sequence ID" value="NZ_CP049889.1"/>
</dbReference>
<sequence>MFEKWLDAYASHTTSEKKRYRIGTLSGIVGLFSNLILFFIKLIAGWLSGSVSILTDAINSLSDTASSVLTLLGFKIAAKPADKEHPYGHQRFEYISGFLVSIIIIFVGFQFLTTSIERIINPSKLEASPLIFVLLIISVGAKVIQGFFYRSAADTIHSTTLRSAAQDSFNDVYTTIIVLAASLLEFFTGWTVDGYAGTLLAIFIIYSGISMIRESMDDLLGTRPNEQELAEIQDHFEQFDSILGYHDLLVHNYGPNKTFASIHIEVDDSWSLTQAHVVSDHIEKHFKDVLGIDLVCHLDPIAVQNEEHTRIYREVKAILKSNQLNLKFHDFRVEELENQLKISFDIDVPEKTTASNDQLRASITRDIILKVGPAEVVIEVDRLSLLKH</sequence>
<dbReference type="GeneID" id="94552960"/>
<dbReference type="NCBIfam" id="TIGR01297">
    <property type="entry name" value="CDF"/>
    <property type="match status" value="1"/>
</dbReference>
<dbReference type="Pfam" id="PF01545">
    <property type="entry name" value="Cation_efflux"/>
    <property type="match status" value="1"/>
</dbReference>
<keyword evidence="3" id="KW-0813">Transport</keyword>
<dbReference type="SUPFAM" id="SSF161111">
    <property type="entry name" value="Cation efflux protein transmembrane domain-like"/>
    <property type="match status" value="1"/>
</dbReference>
<evidence type="ECO:0000256" key="4">
    <source>
        <dbReference type="ARBA" id="ARBA00022692"/>
    </source>
</evidence>
<keyword evidence="5 7" id="KW-1133">Transmembrane helix</keyword>
<reference evidence="10 11" key="1">
    <citation type="journal article" date="2017" name="Int. J. Syst. Evol. Microbiol.">
        <title>Jeotgalibaca porci sp. nov. and Jeotgalibaca arthritidis sp. nov., isolated from pigs, and emended description of the genus Jeotgalibaca.</title>
        <authorList>
            <person name="Zamora L."/>
            <person name="Perez-Sancho M."/>
            <person name="Dominguez L."/>
            <person name="Fernandez-Garayzabal J.F."/>
            <person name="Vela A.I."/>
        </authorList>
    </citation>
    <scope>NUCLEOTIDE SEQUENCE [LARGE SCALE GENOMIC DNA]</scope>
    <source>
        <strain evidence="10 11">CCUG 69148</strain>
    </source>
</reference>
<feature type="domain" description="Cation efflux protein cytoplasmic" evidence="9">
    <location>
        <begin position="224"/>
        <end position="300"/>
    </location>
</feature>
<dbReference type="Gene3D" id="3.30.70.1350">
    <property type="entry name" value="Cation efflux protein, cytoplasmic domain"/>
    <property type="match status" value="1"/>
</dbReference>
<dbReference type="InterPro" id="IPR058533">
    <property type="entry name" value="Cation_efflux_TM"/>
</dbReference>
<dbReference type="KEGG" id="jpo:G7058_06670"/>
<keyword evidence="11" id="KW-1185">Reference proteome</keyword>
<feature type="transmembrane region" description="Helical" evidence="7">
    <location>
        <begin position="94"/>
        <end position="116"/>
    </location>
</feature>
<dbReference type="SUPFAM" id="SSF160240">
    <property type="entry name" value="Cation efflux protein cytoplasmic domain-like"/>
    <property type="match status" value="1"/>
</dbReference>
<evidence type="ECO:0000313" key="10">
    <source>
        <dbReference type="EMBL" id="QIK51732.1"/>
    </source>
</evidence>
<comment type="similarity">
    <text evidence="2">Belongs to the cation diffusion facilitator (CDF) transporter (TC 2.A.4) family.</text>
</comment>
<dbReference type="Gene3D" id="1.20.1510.10">
    <property type="entry name" value="Cation efflux protein transmembrane domain"/>
    <property type="match status" value="1"/>
</dbReference>
<feature type="transmembrane region" description="Helical" evidence="7">
    <location>
        <begin position="194"/>
        <end position="212"/>
    </location>
</feature>
<dbReference type="InterPro" id="IPR027469">
    <property type="entry name" value="Cation_efflux_TMD_sf"/>
</dbReference>
<gene>
    <name evidence="10" type="ORF">G7058_06670</name>
</gene>